<dbReference type="AlphaFoldDB" id="A0A3E3DYQ0"/>
<accession>A0A3E3DYQ0</accession>
<dbReference type="InterPro" id="IPR002109">
    <property type="entry name" value="Glutaredoxin"/>
</dbReference>
<dbReference type="Pfam" id="PF00462">
    <property type="entry name" value="Glutaredoxin"/>
    <property type="match status" value="1"/>
</dbReference>
<evidence type="ECO:0000259" key="1">
    <source>
        <dbReference type="Pfam" id="PF00462"/>
    </source>
</evidence>
<organism evidence="2 3">
    <name type="scientific">Anaerofustis stercorihominis</name>
    <dbReference type="NCBI Taxonomy" id="214853"/>
    <lineage>
        <taxon>Bacteria</taxon>
        <taxon>Bacillati</taxon>
        <taxon>Bacillota</taxon>
        <taxon>Clostridia</taxon>
        <taxon>Eubacteriales</taxon>
        <taxon>Eubacteriaceae</taxon>
        <taxon>Anaerofustis</taxon>
    </lineage>
</organism>
<sequence length="88" mass="10488">MKVTIYGMHKCINCRETMELFDSKKISYDFIEITDSTTTMKEFLKYRDNEKLFEEVKKENKIGIPFFVFEDGFKTLDIDKAINLIENN</sequence>
<evidence type="ECO:0000313" key="3">
    <source>
        <dbReference type="Proteomes" id="UP000261212"/>
    </source>
</evidence>
<comment type="caution">
    <text evidence="2">The sequence shown here is derived from an EMBL/GenBank/DDBJ whole genome shotgun (WGS) entry which is preliminary data.</text>
</comment>
<protein>
    <recommendedName>
        <fullName evidence="1">Glutaredoxin domain-containing protein</fullName>
    </recommendedName>
</protein>
<dbReference type="RefSeq" id="WP_117532138.1">
    <property type="nucleotide sequence ID" value="NZ_QUSM01000003.1"/>
</dbReference>
<dbReference type="InterPro" id="IPR036249">
    <property type="entry name" value="Thioredoxin-like_sf"/>
</dbReference>
<name>A0A3E3DYQ0_9FIRM</name>
<reference evidence="2 3" key="1">
    <citation type="submission" date="2018-08" db="EMBL/GenBank/DDBJ databases">
        <title>A genome reference for cultivated species of the human gut microbiota.</title>
        <authorList>
            <person name="Zou Y."/>
            <person name="Xue W."/>
            <person name="Luo G."/>
        </authorList>
    </citation>
    <scope>NUCLEOTIDE SEQUENCE [LARGE SCALE GENOMIC DNA]</scope>
    <source>
        <strain evidence="2 3">AM25-6</strain>
    </source>
</reference>
<proteinExistence type="predicted"/>
<dbReference type="SUPFAM" id="SSF52833">
    <property type="entry name" value="Thioredoxin-like"/>
    <property type="match status" value="1"/>
</dbReference>
<dbReference type="Proteomes" id="UP000261212">
    <property type="component" value="Unassembled WGS sequence"/>
</dbReference>
<gene>
    <name evidence="2" type="ORF">DW687_06550</name>
</gene>
<feature type="domain" description="Glutaredoxin" evidence="1">
    <location>
        <begin position="3"/>
        <end position="46"/>
    </location>
</feature>
<dbReference type="EMBL" id="QUSM01000003">
    <property type="protein sequence ID" value="RGD74421.1"/>
    <property type="molecule type" value="Genomic_DNA"/>
</dbReference>
<dbReference type="Gene3D" id="3.40.30.10">
    <property type="entry name" value="Glutaredoxin"/>
    <property type="match status" value="1"/>
</dbReference>
<evidence type="ECO:0000313" key="2">
    <source>
        <dbReference type="EMBL" id="RGD74421.1"/>
    </source>
</evidence>